<dbReference type="SMART" id="SM00471">
    <property type="entry name" value="HDc"/>
    <property type="match status" value="1"/>
</dbReference>
<dbReference type="InterPro" id="IPR023293">
    <property type="entry name" value="dGTP_triP_hydro_central_sf"/>
</dbReference>
<dbReference type="InterPro" id="IPR006261">
    <property type="entry name" value="dGTPase"/>
</dbReference>
<dbReference type="InterPro" id="IPR050135">
    <property type="entry name" value="dGTPase-like"/>
</dbReference>
<feature type="domain" description="HD/PDEase" evidence="2">
    <location>
        <begin position="58"/>
        <end position="229"/>
    </location>
</feature>
<sequence>MKWQTLISNKRFGQELKHAERHDDRSEFKRDYDRLIFSAPFRRLQNKTQVFPLPGSIFVHNRLTHSLEVASVGMSLGMDVSTLLCERHPELRGTLFEQIGTIVSAACLAHDMGNPPFGHSGERAIQTFFTEGAGNYLQSRLSKRFWDDITHFEGNANAFRLLTHRFNGRRIGGFVMTYATLASIVKYPFASSLAGNHGKFGFFSSEEETYIKVADELEIMKLSPSGAPIRYARHPLVYLVEAADDICYEIMDIEDAHKLKILSFEETAHLLMGFFDEETQKHIKQRIADEGLTDNNEKVVYMRACAVGKLENKCVEAFVANEEAILNGTFEGSLIDHIDETQRQAYKHCSALSYQRIYHSKPVLDVELAGYKIMQTLMETMIEAAVNPERFYSQQLLRRFSSQYDIQSPDLETRIMAVIDYISGMTDVYALEIYQKINGISLPII</sequence>
<dbReference type="Gene3D" id="1.10.3210.10">
    <property type="entry name" value="Hypothetical protein af1432"/>
    <property type="match status" value="1"/>
</dbReference>
<dbReference type="GO" id="GO:0006203">
    <property type="term" value="P:dGTP catabolic process"/>
    <property type="evidence" value="ECO:0007669"/>
    <property type="project" value="TreeGrafter"/>
</dbReference>
<dbReference type="NCBIfam" id="TIGR01353">
    <property type="entry name" value="dGTP_triPase"/>
    <property type="match status" value="1"/>
</dbReference>
<dbReference type="Proteomes" id="UP000236634">
    <property type="component" value="Unassembled WGS sequence"/>
</dbReference>
<comment type="caution">
    <text evidence="3">The sequence shown here is derived from an EMBL/GenBank/DDBJ whole genome shotgun (WGS) entry which is preliminary data.</text>
</comment>
<organism evidence="3 4">
    <name type="scientific">Hoylesella timonensis</name>
    <dbReference type="NCBI Taxonomy" id="386414"/>
    <lineage>
        <taxon>Bacteria</taxon>
        <taxon>Pseudomonadati</taxon>
        <taxon>Bacteroidota</taxon>
        <taxon>Bacteroidia</taxon>
        <taxon>Bacteroidales</taxon>
        <taxon>Prevotellaceae</taxon>
        <taxon>Hoylesella</taxon>
    </lineage>
</organism>
<dbReference type="GO" id="GO:0008832">
    <property type="term" value="F:dGTPase activity"/>
    <property type="evidence" value="ECO:0007669"/>
    <property type="project" value="TreeGrafter"/>
</dbReference>
<dbReference type="AlphaFoldDB" id="A0A2K0XDL4"/>
<dbReference type="EMBL" id="NBAX01000010">
    <property type="protein sequence ID" value="PNP92605.1"/>
    <property type="molecule type" value="Genomic_DNA"/>
</dbReference>
<dbReference type="InterPro" id="IPR006674">
    <property type="entry name" value="HD_domain"/>
</dbReference>
<evidence type="ECO:0000313" key="4">
    <source>
        <dbReference type="Proteomes" id="UP000236634"/>
    </source>
</evidence>
<dbReference type="SUPFAM" id="SSF109604">
    <property type="entry name" value="HD-domain/PDEase-like"/>
    <property type="match status" value="1"/>
</dbReference>
<evidence type="ECO:0000313" key="3">
    <source>
        <dbReference type="EMBL" id="PNP92605.1"/>
    </source>
</evidence>
<dbReference type="InterPro" id="IPR027432">
    <property type="entry name" value="dGTP_triphosphohydrolase_C"/>
</dbReference>
<name>A0A2K0XDL4_9BACT</name>
<dbReference type="PANTHER" id="PTHR11373:SF32">
    <property type="entry name" value="DEOXYGUANOSINETRIPHOSPHATE TRIPHOSPHOHYDROLASE"/>
    <property type="match status" value="1"/>
</dbReference>
<reference evidence="3 4" key="1">
    <citation type="submission" date="2017-03" db="EMBL/GenBank/DDBJ databases">
        <authorList>
            <person name="Afonso C.L."/>
            <person name="Miller P.J."/>
            <person name="Scott M.A."/>
            <person name="Spackman E."/>
            <person name="Goraichik I."/>
            <person name="Dimitrov K.M."/>
            <person name="Suarez D.L."/>
            <person name="Swayne D.E."/>
        </authorList>
    </citation>
    <scope>NUCLEOTIDE SEQUENCE [LARGE SCALE GENOMIC DNA]</scope>
    <source>
        <strain evidence="3 4">DNF00076</strain>
    </source>
</reference>
<dbReference type="InterPro" id="IPR003607">
    <property type="entry name" value="HD/PDEase_dom"/>
</dbReference>
<dbReference type="Pfam" id="PF13286">
    <property type="entry name" value="HD_assoc"/>
    <property type="match status" value="1"/>
</dbReference>
<keyword evidence="1" id="KW-0378">Hydrolase</keyword>
<dbReference type="InterPro" id="IPR026875">
    <property type="entry name" value="PHydrolase_assoc_dom"/>
</dbReference>
<evidence type="ECO:0000259" key="2">
    <source>
        <dbReference type="SMART" id="SM00471"/>
    </source>
</evidence>
<proteinExistence type="predicted"/>
<protein>
    <submittedName>
        <fullName evidence="3">Dehydrogenase</fullName>
    </submittedName>
</protein>
<dbReference type="RefSeq" id="WP_103003954.1">
    <property type="nucleotide sequence ID" value="NZ_NBAX01000010.1"/>
</dbReference>
<dbReference type="Gene3D" id="1.10.3410.10">
    <property type="entry name" value="putative deoxyguanosinetriphosphate triphosphohydrolase like domain"/>
    <property type="match status" value="1"/>
</dbReference>
<dbReference type="Pfam" id="PF01966">
    <property type="entry name" value="HD"/>
    <property type="match status" value="1"/>
</dbReference>
<gene>
    <name evidence="3" type="ORF">BFS16_10730</name>
</gene>
<evidence type="ECO:0000256" key="1">
    <source>
        <dbReference type="ARBA" id="ARBA00022801"/>
    </source>
</evidence>
<accession>A0A2K0XDL4</accession>
<dbReference type="Gene3D" id="1.10.3550.10">
    <property type="entry name" value="eoxyguanosinetriphosphate triphosphohydrolase domain-like"/>
    <property type="match status" value="1"/>
</dbReference>
<dbReference type="PANTHER" id="PTHR11373">
    <property type="entry name" value="DEOXYNUCLEOSIDE TRIPHOSPHATE TRIPHOSPHOHYDROLASE"/>
    <property type="match status" value="1"/>
</dbReference>